<evidence type="ECO:0000313" key="3">
    <source>
        <dbReference type="Proteomes" id="UP000886595"/>
    </source>
</evidence>
<dbReference type="OrthoDB" id="1112773at2759"/>
<feature type="compositionally biased region" description="Pro residues" evidence="1">
    <location>
        <begin position="1"/>
        <end position="10"/>
    </location>
</feature>
<dbReference type="Proteomes" id="UP000886595">
    <property type="component" value="Unassembled WGS sequence"/>
</dbReference>
<gene>
    <name evidence="2" type="ORF">Bca52824_047907</name>
</gene>
<keyword evidence="3" id="KW-1185">Reference proteome</keyword>
<dbReference type="PANTHER" id="PTHR31286">
    <property type="entry name" value="GLYCINE-RICH CELL WALL STRUCTURAL PROTEIN 1.8-LIKE"/>
    <property type="match status" value="1"/>
</dbReference>
<dbReference type="EMBL" id="JAAMPC010000010">
    <property type="protein sequence ID" value="KAG2288303.1"/>
    <property type="molecule type" value="Genomic_DNA"/>
</dbReference>
<evidence type="ECO:0008006" key="4">
    <source>
        <dbReference type="Google" id="ProtNLM"/>
    </source>
</evidence>
<proteinExistence type="predicted"/>
<dbReference type="InterPro" id="IPR040256">
    <property type="entry name" value="At4g02000-like"/>
</dbReference>
<organism evidence="2 3">
    <name type="scientific">Brassica carinata</name>
    <name type="common">Ethiopian mustard</name>
    <name type="synonym">Abyssinian cabbage</name>
    <dbReference type="NCBI Taxonomy" id="52824"/>
    <lineage>
        <taxon>Eukaryota</taxon>
        <taxon>Viridiplantae</taxon>
        <taxon>Streptophyta</taxon>
        <taxon>Embryophyta</taxon>
        <taxon>Tracheophyta</taxon>
        <taxon>Spermatophyta</taxon>
        <taxon>Magnoliopsida</taxon>
        <taxon>eudicotyledons</taxon>
        <taxon>Gunneridae</taxon>
        <taxon>Pentapetalae</taxon>
        <taxon>rosids</taxon>
        <taxon>malvids</taxon>
        <taxon>Brassicales</taxon>
        <taxon>Brassicaceae</taxon>
        <taxon>Brassiceae</taxon>
        <taxon>Brassica</taxon>
    </lineage>
</organism>
<evidence type="ECO:0000313" key="2">
    <source>
        <dbReference type="EMBL" id="KAG2288303.1"/>
    </source>
</evidence>
<dbReference type="PANTHER" id="PTHR31286:SF148">
    <property type="entry name" value="DUF4283 DOMAIN-CONTAINING PROTEIN"/>
    <property type="match status" value="1"/>
</dbReference>
<feature type="region of interest" description="Disordered" evidence="1">
    <location>
        <begin position="293"/>
        <end position="426"/>
    </location>
</feature>
<comment type="caution">
    <text evidence="2">The sequence shown here is derived from an EMBL/GenBank/DDBJ whole genome shotgun (WGS) entry which is preliminary data.</text>
</comment>
<feature type="compositionally biased region" description="Acidic residues" evidence="1">
    <location>
        <begin position="350"/>
        <end position="362"/>
    </location>
</feature>
<feature type="compositionally biased region" description="Basic residues" evidence="1">
    <location>
        <begin position="413"/>
        <end position="426"/>
    </location>
</feature>
<feature type="compositionally biased region" description="Polar residues" evidence="1">
    <location>
        <begin position="388"/>
        <end position="403"/>
    </location>
</feature>
<sequence>MGSSPPPGDPDLPKSPAMSYSPVAISGSRDLEEKFSNVVRYSPVADLQGGVAYVDLPEELLSDSKPLWSAYIVGHFMGDASHIGNVHACQQDLFISPRTVLFCIDHPQLKDRVLKRTFWHIADIPIVVREWRPKTASAQPDLTAVPLWVDLQGVPDHLFSHNGLTFFGDTIGHTVKLHPNTERCVRLDVARLLVVMNLEEPLPASINVRGSGEVISVSYPWLPPRFVKENKKVAESTGTEGLQAGLVVITENSKPIDVENPVLEVAHLAAQKSSTNDSEEEIKDTEVIARDSVSGKVAEDIEIPEKEEPWLTIPQSSPSDRHNNGKSGRGTEVELPSTSSPSRFHLLSTELEEGEVEVEEDSSSSHEESSVESKAVMEKKKKIEKQKLGNNKRNQRSNPSVNVGNKKDQTKGAKNKKANHVSSRRH</sequence>
<name>A0A8X7RJV1_BRACI</name>
<protein>
    <recommendedName>
        <fullName evidence="4">DUF4283 domain-containing protein</fullName>
    </recommendedName>
</protein>
<feature type="compositionally biased region" description="Basic and acidic residues" evidence="1">
    <location>
        <begin position="363"/>
        <end position="378"/>
    </location>
</feature>
<feature type="region of interest" description="Disordered" evidence="1">
    <location>
        <begin position="1"/>
        <end position="20"/>
    </location>
</feature>
<accession>A0A8X7RJV1</accession>
<reference evidence="2 3" key="1">
    <citation type="submission" date="2020-02" db="EMBL/GenBank/DDBJ databases">
        <authorList>
            <person name="Ma Q."/>
            <person name="Huang Y."/>
            <person name="Song X."/>
            <person name="Pei D."/>
        </authorList>
    </citation>
    <scope>NUCLEOTIDE SEQUENCE [LARGE SCALE GENOMIC DNA]</scope>
    <source>
        <strain evidence="2">Sxm20200214</strain>
        <tissue evidence="2">Leaf</tissue>
    </source>
</reference>
<dbReference type="AlphaFoldDB" id="A0A8X7RJV1"/>
<feature type="compositionally biased region" description="Basic and acidic residues" evidence="1">
    <location>
        <begin position="297"/>
        <end position="309"/>
    </location>
</feature>
<evidence type="ECO:0000256" key="1">
    <source>
        <dbReference type="SAM" id="MobiDB-lite"/>
    </source>
</evidence>